<keyword evidence="2" id="KW-1133">Transmembrane helix</keyword>
<protein>
    <submittedName>
        <fullName evidence="3">Uncharacterized protein</fullName>
    </submittedName>
</protein>
<feature type="transmembrane region" description="Helical" evidence="2">
    <location>
        <begin position="613"/>
        <end position="636"/>
    </location>
</feature>
<keyword evidence="2" id="KW-0812">Transmembrane</keyword>
<gene>
    <name evidence="3" type="ORF">HK105_203107</name>
</gene>
<feature type="compositionally biased region" description="Low complexity" evidence="1">
    <location>
        <begin position="108"/>
        <end position="118"/>
    </location>
</feature>
<feature type="transmembrane region" description="Helical" evidence="2">
    <location>
        <begin position="497"/>
        <end position="517"/>
    </location>
</feature>
<dbReference type="Proteomes" id="UP001527925">
    <property type="component" value="Unassembled WGS sequence"/>
</dbReference>
<dbReference type="EMBL" id="JADGIZ020000011">
    <property type="protein sequence ID" value="KAL2917441.1"/>
    <property type="molecule type" value="Genomic_DNA"/>
</dbReference>
<feature type="transmembrane region" description="Helical" evidence="2">
    <location>
        <begin position="537"/>
        <end position="555"/>
    </location>
</feature>
<sequence length="734" mass="77883">MPVTGAALQAAVVTAARTVVQDGSGWQNSSAASDPDLRTSDTASFVLTLVSLGLVLPAFLFGSYAIARAQAPSESLQLSTPSDSGRSGGGGGGAGPNGAARGGGSGSHGSQASSTAGGRMDGGRPQPVTTRLPVVETTRPPPLPQDSGGSGATRSAAGSAAGGAAASSGSGGVRARAAATAGARVAAVAAAPARLPHLAPNAILWFLNAAFLGAMAVFCGVSLTDWAIAINDGFDIDRCLDDWSSFVLLDILKVAQGITMGLYFITSVWIKHRLVRSLPGLVPVAAMWVVAFLLCGGAVITSAANILLFKRHRMLVMICTTFLGLGMATLPWFYVYLTVRNIKDHSASFSSTLRIIRSNPVLKFWFFSRPIFMTCISMLPIIILLARRAPGELIGYIAIMITSDFLFEYAQLQKGLFAMLVNEISLPPNVRQKLEQALEANTAAAAHDADWDMDFDDKLEDFELPVIADHSGSASSPLLEAASLYVMAEQDHHIRNIILAIMFVGLLLTQLEMRMAFSALFQPADQAPLSITQKAGLRAGATLLHLTLMFPAYVASPADLDTILKMWFYAGSAVHTVLLSCVGCVQGYVIITALLKSSKHISAQVYRRKYIDLAVYLVLSVTAQLGVLGAFVMMSLNSTVKTKPVQQLFEQFGMACIGSEAVYTTIALRIMTSLLASNAQRPKHDSRRAKENKIETVAPEDDMPTTPANTEAGIRAMQQSTQDTQLASTHVRSK</sequence>
<feature type="compositionally biased region" description="Polar residues" evidence="1">
    <location>
        <begin position="717"/>
        <end position="734"/>
    </location>
</feature>
<keyword evidence="4" id="KW-1185">Reference proteome</keyword>
<feature type="compositionally biased region" description="Gly residues" evidence="1">
    <location>
        <begin position="86"/>
        <end position="107"/>
    </location>
</feature>
<keyword evidence="2" id="KW-0472">Membrane</keyword>
<evidence type="ECO:0000313" key="3">
    <source>
        <dbReference type="EMBL" id="KAL2917441.1"/>
    </source>
</evidence>
<organism evidence="3 4">
    <name type="scientific">Polyrhizophydium stewartii</name>
    <dbReference type="NCBI Taxonomy" id="2732419"/>
    <lineage>
        <taxon>Eukaryota</taxon>
        <taxon>Fungi</taxon>
        <taxon>Fungi incertae sedis</taxon>
        <taxon>Chytridiomycota</taxon>
        <taxon>Chytridiomycota incertae sedis</taxon>
        <taxon>Chytridiomycetes</taxon>
        <taxon>Rhizophydiales</taxon>
        <taxon>Rhizophydiales incertae sedis</taxon>
        <taxon>Polyrhizophydium</taxon>
    </lineage>
</organism>
<feature type="region of interest" description="Disordered" evidence="1">
    <location>
        <begin position="679"/>
        <end position="734"/>
    </location>
</feature>
<feature type="transmembrane region" description="Helical" evidence="2">
    <location>
        <begin position="243"/>
        <end position="269"/>
    </location>
</feature>
<reference evidence="3 4" key="1">
    <citation type="submission" date="2023-09" db="EMBL/GenBank/DDBJ databases">
        <title>Pangenome analysis of Batrachochytrium dendrobatidis and related Chytrids.</title>
        <authorList>
            <person name="Yacoub M.N."/>
            <person name="Stajich J.E."/>
            <person name="James T.Y."/>
        </authorList>
    </citation>
    <scope>NUCLEOTIDE SEQUENCE [LARGE SCALE GENOMIC DNA]</scope>
    <source>
        <strain evidence="3 4">JEL0888</strain>
    </source>
</reference>
<feature type="transmembrane region" description="Helical" evidence="2">
    <location>
        <begin position="364"/>
        <end position="387"/>
    </location>
</feature>
<evidence type="ECO:0000313" key="4">
    <source>
        <dbReference type="Proteomes" id="UP001527925"/>
    </source>
</evidence>
<name>A0ABR4ND58_9FUNG</name>
<feature type="compositionally biased region" description="Polar residues" evidence="1">
    <location>
        <begin position="72"/>
        <end position="81"/>
    </location>
</feature>
<feature type="transmembrane region" description="Helical" evidence="2">
    <location>
        <begin position="314"/>
        <end position="337"/>
    </location>
</feature>
<proteinExistence type="predicted"/>
<feature type="compositionally biased region" description="Low complexity" evidence="1">
    <location>
        <begin position="152"/>
        <end position="170"/>
    </location>
</feature>
<evidence type="ECO:0000256" key="1">
    <source>
        <dbReference type="SAM" id="MobiDB-lite"/>
    </source>
</evidence>
<evidence type="ECO:0000256" key="2">
    <source>
        <dbReference type="SAM" id="Phobius"/>
    </source>
</evidence>
<accession>A0ABR4ND58</accession>
<feature type="region of interest" description="Disordered" evidence="1">
    <location>
        <begin position="71"/>
        <end position="170"/>
    </location>
</feature>
<comment type="caution">
    <text evidence="3">The sequence shown here is derived from an EMBL/GenBank/DDBJ whole genome shotgun (WGS) entry which is preliminary data.</text>
</comment>
<feature type="transmembrane region" description="Helical" evidence="2">
    <location>
        <begin position="281"/>
        <end position="308"/>
    </location>
</feature>
<feature type="transmembrane region" description="Helical" evidence="2">
    <location>
        <begin position="42"/>
        <end position="67"/>
    </location>
</feature>
<feature type="transmembrane region" description="Helical" evidence="2">
    <location>
        <begin position="393"/>
        <end position="410"/>
    </location>
</feature>
<feature type="transmembrane region" description="Helical" evidence="2">
    <location>
        <begin position="202"/>
        <end position="223"/>
    </location>
</feature>
<feature type="transmembrane region" description="Helical" evidence="2">
    <location>
        <begin position="567"/>
        <end position="593"/>
    </location>
</feature>